<comment type="subcellular location">
    <subcellularLocation>
        <location evidence="8">Cell membrane</location>
        <topology evidence="8">Single-pass membrane protein</topology>
    </subcellularLocation>
    <text evidence="8">Colocalized with FtsZ to the nascent septal site.</text>
</comment>
<dbReference type="Proteomes" id="UP000441354">
    <property type="component" value="Unassembled WGS sequence"/>
</dbReference>
<dbReference type="NCBIfam" id="NF003413">
    <property type="entry name" value="PRK04778.1-7"/>
    <property type="match status" value="1"/>
</dbReference>
<keyword evidence="2 8" id="KW-0812">Transmembrane</keyword>
<evidence type="ECO:0000256" key="3">
    <source>
        <dbReference type="ARBA" id="ARBA00022989"/>
    </source>
</evidence>
<organism evidence="10 11">
    <name type="scientific">Bacillus mesophilum</name>
    <dbReference type="NCBI Taxonomy" id="1071718"/>
    <lineage>
        <taxon>Bacteria</taxon>
        <taxon>Bacillati</taxon>
        <taxon>Bacillota</taxon>
        <taxon>Bacilli</taxon>
        <taxon>Bacillales</taxon>
        <taxon>Bacillaceae</taxon>
        <taxon>Bacillus</taxon>
    </lineage>
</organism>
<dbReference type="OrthoDB" id="1654473at2"/>
<keyword evidence="7 8" id="KW-0131">Cell cycle</keyword>
<keyword evidence="8" id="KW-1003">Cell membrane</keyword>
<sequence length="562" mass="65765">MGYIIGGIVIVILIYLTGYFLKKKYYKEVDRLETWKMDIMDRPVLDEMAKVKQLNMTGQTEELFEGWRYNWDEIVTAELPNVEEYLFDAEESIDKYRFGKAKEALSAIESSLERIEEQIKALLVEVKDLVGSEEKNRLEIEELKENYRENKKLLLAHRHTFGKAEEVLEKQFDKAAELFEQFAEKTDQGNYLEAREVVLAIQEILDHLQQCMDSIPELLIECQSKLPSQMADLRDGYEEMREGGYILDHIQLEKDIEQFQQELDKLLESLYKAELDYVQTTVDDMRESIDLLYDLLEKEVHAKHNLQQEEPLVRERLYDSLESNKDLKGELDEICESYHVDQQDKEIQIKLEKTLSALTKKYDVLHHKIKNQGSAQTHLLEEFLQIKSSLDEICLEQDVFSEKLQALRKDEMTARETVAELKKTMTEAVKLVSKSNIPGLSQEYKYLVHDTQESIENVMQKLEEKPLNIPTVQQYLEVAVMTVDKLAHYTEEMIETIQLAERVIQYGNRYRSSYPSIEKALQEAEQSFRSYDYKTSLEQAATSIEEVEPGALKKIEELIKEE</sequence>
<evidence type="ECO:0000256" key="5">
    <source>
        <dbReference type="ARBA" id="ARBA00023136"/>
    </source>
</evidence>
<keyword evidence="5 8" id="KW-0472">Membrane</keyword>
<comment type="function">
    <text evidence="8">Negative regulator of FtsZ ring formation; modulates the frequency and position of FtsZ ring formation. Inhibits FtsZ ring formation at polar sites. Interacts either with FtsZ or with one of its binding partners to promote depolymerization.</text>
</comment>
<dbReference type="Pfam" id="PF06160">
    <property type="entry name" value="EzrA"/>
    <property type="match status" value="1"/>
</dbReference>
<evidence type="ECO:0000313" key="11">
    <source>
        <dbReference type="Proteomes" id="UP000441354"/>
    </source>
</evidence>
<dbReference type="EMBL" id="WBOT01000002">
    <property type="protein sequence ID" value="KAB2334238.1"/>
    <property type="molecule type" value="Genomic_DNA"/>
</dbReference>
<keyword evidence="4 8" id="KW-0175">Coiled coil</keyword>
<evidence type="ECO:0000256" key="4">
    <source>
        <dbReference type="ARBA" id="ARBA00023054"/>
    </source>
</evidence>
<keyword evidence="6 8" id="KW-0717">Septation</keyword>
<evidence type="ECO:0000313" key="10">
    <source>
        <dbReference type="EMBL" id="KAB2334238.1"/>
    </source>
</evidence>
<feature type="topological domain" description="Extracellular" evidence="8">
    <location>
        <begin position="1"/>
        <end position="2"/>
    </location>
</feature>
<evidence type="ECO:0000256" key="2">
    <source>
        <dbReference type="ARBA" id="ARBA00022692"/>
    </source>
</evidence>
<dbReference type="RefSeq" id="WP_151573553.1">
    <property type="nucleotide sequence ID" value="NZ_WBOT01000002.1"/>
</dbReference>
<dbReference type="AlphaFoldDB" id="A0A7V7RNT5"/>
<evidence type="ECO:0000256" key="7">
    <source>
        <dbReference type="ARBA" id="ARBA00023306"/>
    </source>
</evidence>
<comment type="caution">
    <text evidence="10">The sequence shown here is derived from an EMBL/GenBank/DDBJ whole genome shotgun (WGS) entry which is preliminary data.</text>
</comment>
<feature type="topological domain" description="Cytoplasmic" evidence="8">
    <location>
        <begin position="22"/>
        <end position="562"/>
    </location>
</feature>
<feature type="coiled-coil region" evidence="8">
    <location>
        <begin position="98"/>
        <end position="153"/>
    </location>
</feature>
<proteinExistence type="inferred from homology"/>
<keyword evidence="11" id="KW-1185">Reference proteome</keyword>
<dbReference type="InterPro" id="IPR010379">
    <property type="entry name" value="EzrA"/>
</dbReference>
<keyword evidence="3 8" id="KW-1133">Transmembrane helix</keyword>
<accession>A0A7V7RNT5</accession>
<protein>
    <recommendedName>
        <fullName evidence="8">Septation ring formation regulator EzrA</fullName>
    </recommendedName>
</protein>
<dbReference type="GO" id="GO:0000917">
    <property type="term" value="P:division septum assembly"/>
    <property type="evidence" value="ECO:0007669"/>
    <property type="project" value="UniProtKB-KW"/>
</dbReference>
<evidence type="ECO:0000256" key="6">
    <source>
        <dbReference type="ARBA" id="ARBA00023210"/>
    </source>
</evidence>
<gene>
    <name evidence="8 10" type="primary">ezrA</name>
    <name evidence="10" type="ORF">F7732_09210</name>
</gene>
<name>A0A7V7RNT5_9BACI</name>
<comment type="similarity">
    <text evidence="8">Belongs to the EzrA family.</text>
</comment>
<feature type="transmembrane region" description="Helical" evidence="9">
    <location>
        <begin position="6"/>
        <end position="21"/>
    </location>
</feature>
<evidence type="ECO:0000256" key="8">
    <source>
        <dbReference type="HAMAP-Rule" id="MF_00728"/>
    </source>
</evidence>
<evidence type="ECO:0000256" key="1">
    <source>
        <dbReference type="ARBA" id="ARBA00022618"/>
    </source>
</evidence>
<evidence type="ECO:0000256" key="9">
    <source>
        <dbReference type="SAM" id="Phobius"/>
    </source>
</evidence>
<feature type="coiled-coil region" evidence="8">
    <location>
        <begin position="249"/>
        <end position="276"/>
    </location>
</feature>
<dbReference type="GO" id="GO:0000921">
    <property type="term" value="P:septin ring assembly"/>
    <property type="evidence" value="ECO:0007669"/>
    <property type="project" value="InterPro"/>
</dbReference>
<keyword evidence="1 8" id="KW-0132">Cell division</keyword>
<reference evidence="10 11" key="1">
    <citation type="journal article" date="2014" name="Arch. Microbiol.">
        <title>Bacillus mesophilum sp. nov., strain IITR-54T, a novel 4-chlorobiphenyl dechlorinating bacterium.</title>
        <authorList>
            <person name="Manickam N."/>
            <person name="Singh N.K."/>
            <person name="Bajaj A."/>
            <person name="Kumar R.M."/>
            <person name="Kaur G."/>
            <person name="Kaur N."/>
            <person name="Bala M."/>
            <person name="Kumar A."/>
            <person name="Mayilraj S."/>
        </authorList>
    </citation>
    <scope>NUCLEOTIDE SEQUENCE [LARGE SCALE GENOMIC DNA]</scope>
    <source>
        <strain evidence="10 11">IITR-54</strain>
    </source>
</reference>
<dbReference type="GO" id="GO:0005886">
    <property type="term" value="C:plasma membrane"/>
    <property type="evidence" value="ECO:0007669"/>
    <property type="project" value="UniProtKB-SubCell"/>
</dbReference>
<dbReference type="GO" id="GO:0005940">
    <property type="term" value="C:septin ring"/>
    <property type="evidence" value="ECO:0007669"/>
    <property type="project" value="InterPro"/>
</dbReference>
<dbReference type="HAMAP" id="MF_00728">
    <property type="entry name" value="EzrA"/>
    <property type="match status" value="1"/>
</dbReference>